<dbReference type="EMBL" id="SJPG01000001">
    <property type="protein sequence ID" value="TWT59539.1"/>
    <property type="molecule type" value="Genomic_DNA"/>
</dbReference>
<evidence type="ECO:0000313" key="4">
    <source>
        <dbReference type="Proteomes" id="UP000316095"/>
    </source>
</evidence>
<dbReference type="OrthoDB" id="242877at2"/>
<dbReference type="RefSeq" id="WP_146501688.1">
    <property type="nucleotide sequence ID" value="NZ_SJPG01000001.1"/>
</dbReference>
<name>A0A5C5XA10_9PLAN</name>
<proteinExistence type="predicted"/>
<organism evidence="3 4">
    <name type="scientific">Rubinisphaera italica</name>
    <dbReference type="NCBI Taxonomy" id="2527969"/>
    <lineage>
        <taxon>Bacteria</taxon>
        <taxon>Pseudomonadati</taxon>
        <taxon>Planctomycetota</taxon>
        <taxon>Planctomycetia</taxon>
        <taxon>Planctomycetales</taxon>
        <taxon>Planctomycetaceae</taxon>
        <taxon>Rubinisphaera</taxon>
    </lineage>
</organism>
<keyword evidence="1" id="KW-0175">Coiled coil</keyword>
<feature type="coiled-coil region" evidence="1">
    <location>
        <begin position="3"/>
        <end position="37"/>
    </location>
</feature>
<evidence type="ECO:0000256" key="2">
    <source>
        <dbReference type="SAM" id="MobiDB-lite"/>
    </source>
</evidence>
<evidence type="ECO:0000256" key="1">
    <source>
        <dbReference type="SAM" id="Coils"/>
    </source>
</evidence>
<accession>A0A5C5XA10</accession>
<feature type="compositionally biased region" description="Polar residues" evidence="2">
    <location>
        <begin position="97"/>
        <end position="108"/>
    </location>
</feature>
<comment type="caution">
    <text evidence="3">The sequence shown here is derived from an EMBL/GenBank/DDBJ whole genome shotgun (WGS) entry which is preliminary data.</text>
</comment>
<evidence type="ECO:0000313" key="3">
    <source>
        <dbReference type="EMBL" id="TWT59539.1"/>
    </source>
</evidence>
<reference evidence="3 4" key="1">
    <citation type="submission" date="2019-02" db="EMBL/GenBank/DDBJ databases">
        <title>Deep-cultivation of Planctomycetes and their phenomic and genomic characterization uncovers novel biology.</title>
        <authorList>
            <person name="Wiegand S."/>
            <person name="Jogler M."/>
            <person name="Boedeker C."/>
            <person name="Pinto D."/>
            <person name="Vollmers J."/>
            <person name="Rivas-Marin E."/>
            <person name="Kohn T."/>
            <person name="Peeters S.H."/>
            <person name="Heuer A."/>
            <person name="Rast P."/>
            <person name="Oberbeckmann S."/>
            <person name="Bunk B."/>
            <person name="Jeske O."/>
            <person name="Meyerdierks A."/>
            <person name="Storesund J.E."/>
            <person name="Kallscheuer N."/>
            <person name="Luecker S."/>
            <person name="Lage O.M."/>
            <person name="Pohl T."/>
            <person name="Merkel B.J."/>
            <person name="Hornburger P."/>
            <person name="Mueller R.-W."/>
            <person name="Bruemmer F."/>
            <person name="Labrenz M."/>
            <person name="Spormann A.M."/>
            <person name="Op Den Camp H."/>
            <person name="Overmann J."/>
            <person name="Amann R."/>
            <person name="Jetten M.S.M."/>
            <person name="Mascher T."/>
            <person name="Medema M.H."/>
            <person name="Devos D.P."/>
            <person name="Kaster A.-K."/>
            <person name="Ovreas L."/>
            <person name="Rohde M."/>
            <person name="Galperin M.Y."/>
            <person name="Jogler C."/>
        </authorList>
    </citation>
    <scope>NUCLEOTIDE SEQUENCE [LARGE SCALE GENOMIC DNA]</scope>
    <source>
        <strain evidence="3 4">Pan54</strain>
    </source>
</reference>
<gene>
    <name evidence="3" type="ORF">Pan54_02460</name>
</gene>
<feature type="region of interest" description="Disordered" evidence="2">
    <location>
        <begin position="97"/>
        <end position="118"/>
    </location>
</feature>
<keyword evidence="4" id="KW-1185">Reference proteome</keyword>
<protein>
    <submittedName>
        <fullName evidence="3">Uncharacterized protein</fullName>
    </submittedName>
</protein>
<sequence>MSIDELQQQLDEKDELVTALTQQLEQAAEQLDRMHRSGGRSGLHNAQESKVINPLNEQLSTNLNYLIEQWEESQIASCLERIESQIEDLKSSVSNIQLPAEQSTTRNWSPEDDDNRPTGLQLDALKDVLFGATPEITDEVFDESLNEIEADEDVITSIDPLPPTPAAVDFEQANHEEMISAIQTRDDYIENCISMYRDLRLKSGLIQPINWEVISECPEELVGSLQELESHLREQARLNEVTMSLERARISRESTQLRQYRVQLQKYVKKHNLDPTELPSLGVQLSDESANEKRSSVPNQKWLSLLRIKHQSE</sequence>
<dbReference type="AlphaFoldDB" id="A0A5C5XA10"/>
<dbReference type="Proteomes" id="UP000316095">
    <property type="component" value="Unassembled WGS sequence"/>
</dbReference>